<dbReference type="SUPFAM" id="SSF56672">
    <property type="entry name" value="DNA/RNA polymerases"/>
    <property type="match status" value="1"/>
</dbReference>
<dbReference type="PANTHER" id="PTHR24559:SF444">
    <property type="entry name" value="REVERSE TRANSCRIPTASE DOMAIN-CONTAINING PROTEIN"/>
    <property type="match status" value="1"/>
</dbReference>
<dbReference type="OrthoDB" id="420169at2759"/>
<name>X6MD46_RETFI</name>
<comment type="caution">
    <text evidence="1">The sequence shown here is derived from an EMBL/GenBank/DDBJ whole genome shotgun (WGS) entry which is preliminary data.</text>
</comment>
<dbReference type="AlphaFoldDB" id="X6MD46"/>
<feature type="non-terminal residue" evidence="1">
    <location>
        <position position="200"/>
    </location>
</feature>
<dbReference type="InterPro" id="IPR053134">
    <property type="entry name" value="RNA-dir_DNA_polymerase"/>
</dbReference>
<keyword evidence="2" id="KW-1185">Reference proteome</keyword>
<proteinExistence type="predicted"/>
<sequence>MECKYKFKQRIGCQPFLVAYAVGIIKLIEKLELTLSNPKNTLVKIFKENFYLIPNLPHDFLLSRSVFRNLAKNYPKIGKPNDQITIKILKKLIKGNQRLVANISTKPIKQRPYPLNIKHQEEVKKQVKELEIAGIIRKSSSQFAAPVVLVKKERRKLNQFTIRDEWPIPNINDLLKKLSDKRYFQSSIFDQDIVMFQLGK</sequence>
<evidence type="ECO:0000313" key="1">
    <source>
        <dbReference type="EMBL" id="ETO11814.1"/>
    </source>
</evidence>
<organism evidence="1 2">
    <name type="scientific">Reticulomyxa filosa</name>
    <dbReference type="NCBI Taxonomy" id="46433"/>
    <lineage>
        <taxon>Eukaryota</taxon>
        <taxon>Sar</taxon>
        <taxon>Rhizaria</taxon>
        <taxon>Retaria</taxon>
        <taxon>Foraminifera</taxon>
        <taxon>Monothalamids</taxon>
        <taxon>Reticulomyxidae</taxon>
        <taxon>Reticulomyxa</taxon>
    </lineage>
</organism>
<evidence type="ECO:0000313" key="2">
    <source>
        <dbReference type="Proteomes" id="UP000023152"/>
    </source>
</evidence>
<dbReference type="InterPro" id="IPR043502">
    <property type="entry name" value="DNA/RNA_pol_sf"/>
</dbReference>
<dbReference type="Proteomes" id="UP000023152">
    <property type="component" value="Unassembled WGS sequence"/>
</dbReference>
<reference evidence="1 2" key="1">
    <citation type="journal article" date="2013" name="Curr. Biol.">
        <title>The Genome of the Foraminiferan Reticulomyxa filosa.</title>
        <authorList>
            <person name="Glockner G."/>
            <person name="Hulsmann N."/>
            <person name="Schleicher M."/>
            <person name="Noegel A.A."/>
            <person name="Eichinger L."/>
            <person name="Gallinger C."/>
            <person name="Pawlowski J."/>
            <person name="Sierra R."/>
            <person name="Euteneuer U."/>
            <person name="Pillet L."/>
            <person name="Moustafa A."/>
            <person name="Platzer M."/>
            <person name="Groth M."/>
            <person name="Szafranski K."/>
            <person name="Schliwa M."/>
        </authorList>
    </citation>
    <scope>NUCLEOTIDE SEQUENCE [LARGE SCALE GENOMIC DNA]</scope>
</reference>
<dbReference type="Gene3D" id="3.10.10.10">
    <property type="entry name" value="HIV Type 1 Reverse Transcriptase, subunit A, domain 1"/>
    <property type="match status" value="1"/>
</dbReference>
<dbReference type="EMBL" id="ASPP01022003">
    <property type="protein sequence ID" value="ETO11814.1"/>
    <property type="molecule type" value="Genomic_DNA"/>
</dbReference>
<accession>X6MD46</accession>
<gene>
    <name evidence="1" type="ORF">RFI_25562</name>
</gene>
<dbReference type="PANTHER" id="PTHR24559">
    <property type="entry name" value="TRANSPOSON TY3-I GAG-POL POLYPROTEIN"/>
    <property type="match status" value="1"/>
</dbReference>
<protein>
    <submittedName>
        <fullName evidence="1">Uncharacterized protein</fullName>
    </submittedName>
</protein>